<dbReference type="InterPro" id="IPR001286">
    <property type="entry name" value="Glyco_hydro_59"/>
</dbReference>
<gene>
    <name evidence="7" type="ORF">BVJ53_04320</name>
</gene>
<protein>
    <recommendedName>
        <fullName evidence="2">galactosylceramidase</fullName>
        <ecNumber evidence="2">3.2.1.46</ecNumber>
    </recommendedName>
    <alternativeName>
        <fullName evidence="5">Galactosylceramidase</fullName>
    </alternativeName>
</protein>
<evidence type="ECO:0000256" key="1">
    <source>
        <dbReference type="ARBA" id="ARBA00005637"/>
    </source>
</evidence>
<dbReference type="GO" id="GO:0016020">
    <property type="term" value="C:membrane"/>
    <property type="evidence" value="ECO:0007669"/>
    <property type="project" value="GOC"/>
</dbReference>
<dbReference type="EMBL" id="MSSM01000008">
    <property type="protein sequence ID" value="RXT27179.1"/>
    <property type="molecule type" value="Genomic_DNA"/>
</dbReference>
<evidence type="ECO:0000256" key="4">
    <source>
        <dbReference type="ARBA" id="ARBA00022963"/>
    </source>
</evidence>
<dbReference type="Gene3D" id="2.60.120.560">
    <property type="entry name" value="Exo-inulinase, domain 1"/>
    <property type="match status" value="1"/>
</dbReference>
<evidence type="ECO:0000256" key="2">
    <source>
        <dbReference type="ARBA" id="ARBA00012657"/>
    </source>
</evidence>
<dbReference type="Gene3D" id="2.60.120.260">
    <property type="entry name" value="Galactose-binding domain-like"/>
    <property type="match status" value="1"/>
</dbReference>
<accession>A0A4Q1U6B3</accession>
<dbReference type="PANTHER" id="PTHR15172">
    <property type="entry name" value="GALACTOCEREBROSIDASE"/>
    <property type="match status" value="1"/>
</dbReference>
<dbReference type="GO" id="GO:0005764">
    <property type="term" value="C:lysosome"/>
    <property type="evidence" value="ECO:0007669"/>
    <property type="project" value="TreeGrafter"/>
</dbReference>
<evidence type="ECO:0000259" key="6">
    <source>
        <dbReference type="Pfam" id="PF02057"/>
    </source>
</evidence>
<name>A0A4Q1U6B3_9LACO</name>
<evidence type="ECO:0000313" key="8">
    <source>
        <dbReference type="Proteomes" id="UP000290475"/>
    </source>
</evidence>
<dbReference type="GO" id="GO:0004336">
    <property type="term" value="F:galactosylceramidase activity"/>
    <property type="evidence" value="ECO:0007669"/>
    <property type="project" value="UniProtKB-EC"/>
</dbReference>
<dbReference type="Proteomes" id="UP000290475">
    <property type="component" value="Unassembled WGS sequence"/>
</dbReference>
<dbReference type="RefSeq" id="WP_129301327.1">
    <property type="nucleotide sequence ID" value="NZ_CP074378.1"/>
</dbReference>
<dbReference type="Gene3D" id="3.20.20.80">
    <property type="entry name" value="Glycosidases"/>
    <property type="match status" value="1"/>
</dbReference>
<proteinExistence type="inferred from homology"/>
<evidence type="ECO:0000256" key="3">
    <source>
        <dbReference type="ARBA" id="ARBA00022919"/>
    </source>
</evidence>
<evidence type="ECO:0000256" key="5">
    <source>
        <dbReference type="ARBA" id="ARBA00033098"/>
    </source>
</evidence>
<feature type="domain" description="Glycosyl hydrolase family 59 catalytic" evidence="6">
    <location>
        <begin position="22"/>
        <end position="361"/>
    </location>
</feature>
<dbReference type="AlphaFoldDB" id="A0A4Q1U6B3"/>
<evidence type="ECO:0000313" key="7">
    <source>
        <dbReference type="EMBL" id="RXT27179.1"/>
    </source>
</evidence>
<dbReference type="InterPro" id="IPR049161">
    <property type="entry name" value="GH59_cat"/>
</dbReference>
<comment type="similarity">
    <text evidence="1">Belongs to the glycosyl hydrolase 59 family.</text>
</comment>
<keyword evidence="3" id="KW-0443">Lipid metabolism</keyword>
<dbReference type="Gene3D" id="3.20.20.70">
    <property type="entry name" value="Aldolase class I"/>
    <property type="match status" value="1"/>
</dbReference>
<organism evidence="7 8">
    <name type="scientific">Lacticaseibacillus chiayiensis</name>
    <dbReference type="NCBI Taxonomy" id="2100821"/>
    <lineage>
        <taxon>Bacteria</taxon>
        <taxon>Bacillati</taxon>
        <taxon>Bacillota</taxon>
        <taxon>Bacilli</taxon>
        <taxon>Lactobacillales</taxon>
        <taxon>Lactobacillaceae</taxon>
        <taxon>Lacticaseibacillus</taxon>
    </lineage>
</organism>
<keyword evidence="4" id="KW-0442">Lipid degradation</keyword>
<comment type="caution">
    <text evidence="7">The sequence shown here is derived from an EMBL/GenBank/DDBJ whole genome shotgun (WGS) entry which is preliminary data.</text>
</comment>
<sequence>MHTLTIDGDQLQLEQNEANTIKGFGLLSCNNTSRLLMDYKWEQPQVYQQVLQHLFGGEHPLMRMLKVELGSDSNTSCGTEPAPKRAADEPADVARGMGFQLIADAKKIQPDLKTCMLRWAEPGFLRPSWQQVKSDDPDQKVPTASFEGMYQYYKQTVIAAWQAYGYVFDYIDPDRNETKHPMYRYLKWFAHRLQHDEDGFPEGFPLAKYHAIKLITSDQNYGTDMGTALLNDPELQAVIPAVGYHYNTDDGPDHPFTQIADRLHKEVWYSEGVAPVTFGTLRVQDTTGIGIGGFISALDIANRLVKSYARSRRSLYIFQPAIGGLYPGAKYPGKQLLEMDTPWSGYFQQDTVGLAVMHHFTDFTLTGWRDQTADKNWRYVPSATVSEVAGTENLSQAFGAASAMTLVAPDRTDYTVILVNDTSAPQRYQVNVKDLPVAGKSLHVWQTWADEKGKIHDREKVATLTPKEGVVTLSIAPRAIVSATTADFQPQAHLASPAVSEDQPLQQDPEKYVLFHDDYAYADMPADYLKRRGGTPRYTTDMDGAFEVVEHAGKQVLQQQITEQSRALAWETQTDPNFTAGDIRWLNYAAALTFTFDTTTQQNTVSANYVGLGVRSVDDFEGSLFSAPYAATITVGGKLRFYVRGALQTTLDVPVFDADASHHLVVEATERHITVQVNGKTYVTYDDPSNRPGLAGQVKVGTGYFKTVIHNLTVTSTSATAVLGHRRDDLDAGLAFSDEHWARIAARFPHAWERSQSTGSQGATLDFDTEGTGFVLFGTQDQPSRLRITVDGRAQEVVPLKALAKQPNTMVTDLAAGQHHVTVTVIDGSYTFDGVAPIL</sequence>
<dbReference type="PANTHER" id="PTHR15172:SF1">
    <property type="entry name" value="GALACTOCEREBROSIDASE"/>
    <property type="match status" value="1"/>
</dbReference>
<keyword evidence="3" id="KW-0746">Sphingolipid metabolism</keyword>
<dbReference type="InterPro" id="IPR017853">
    <property type="entry name" value="GH"/>
</dbReference>
<dbReference type="GO" id="GO:0006683">
    <property type="term" value="P:galactosylceramide catabolic process"/>
    <property type="evidence" value="ECO:0007669"/>
    <property type="project" value="InterPro"/>
</dbReference>
<reference evidence="7 8" key="1">
    <citation type="submission" date="2017-01" db="EMBL/GenBank/DDBJ databases">
        <title>Lactobacillus chiayiensis sp. nov., a lactic acid bacterium isolated from compost.</title>
        <authorList>
            <person name="Huang C.-H."/>
        </authorList>
    </citation>
    <scope>NUCLEOTIDE SEQUENCE [LARGE SCALE GENOMIC DNA]</scope>
    <source>
        <strain evidence="8">chh01</strain>
    </source>
</reference>
<dbReference type="SUPFAM" id="SSF51445">
    <property type="entry name" value="(Trans)glycosidases"/>
    <property type="match status" value="1"/>
</dbReference>
<dbReference type="InterPro" id="IPR013785">
    <property type="entry name" value="Aldolase_TIM"/>
</dbReference>
<dbReference type="Pfam" id="PF02057">
    <property type="entry name" value="Glyco_hydro_59"/>
    <property type="match status" value="1"/>
</dbReference>
<dbReference type="EC" id="3.2.1.46" evidence="2"/>